<keyword evidence="1" id="KW-0812">Transmembrane</keyword>
<name>A0ABY3TSP8_9MYCO</name>
<evidence type="ECO:0000313" key="3">
    <source>
        <dbReference type="Proteomes" id="UP001055337"/>
    </source>
</evidence>
<keyword evidence="3" id="KW-1185">Reference proteome</keyword>
<dbReference type="Proteomes" id="UP001055337">
    <property type="component" value="Chromosome"/>
</dbReference>
<proteinExistence type="predicted"/>
<protein>
    <recommendedName>
        <fullName evidence="4">Lipopolysaccharide biosynthesis protein</fullName>
    </recommendedName>
</protein>
<evidence type="ECO:0008006" key="4">
    <source>
        <dbReference type="Google" id="ProtNLM"/>
    </source>
</evidence>
<evidence type="ECO:0000313" key="2">
    <source>
        <dbReference type="EMBL" id="ULN42339.1"/>
    </source>
</evidence>
<evidence type="ECO:0000256" key="1">
    <source>
        <dbReference type="SAM" id="Phobius"/>
    </source>
</evidence>
<dbReference type="EMBL" id="CP092362">
    <property type="protein sequence ID" value="ULN42339.1"/>
    <property type="molecule type" value="Genomic_DNA"/>
</dbReference>
<keyword evidence="1" id="KW-1133">Transmembrane helix</keyword>
<dbReference type="RefSeq" id="WP_240178778.1">
    <property type="nucleotide sequence ID" value="NZ_CP092362.2"/>
</dbReference>
<feature type="transmembrane region" description="Helical" evidence="1">
    <location>
        <begin position="162"/>
        <end position="182"/>
    </location>
</feature>
<gene>
    <name evidence="2" type="ORF">MI149_04215</name>
</gene>
<accession>A0ABY3TSP8</accession>
<organism evidence="2 3">
    <name type="scientific">Mycolicibacterium crocinum</name>
    <dbReference type="NCBI Taxonomy" id="388459"/>
    <lineage>
        <taxon>Bacteria</taxon>
        <taxon>Bacillati</taxon>
        <taxon>Actinomycetota</taxon>
        <taxon>Actinomycetes</taxon>
        <taxon>Mycobacteriales</taxon>
        <taxon>Mycobacteriaceae</taxon>
        <taxon>Mycolicibacterium</taxon>
    </lineage>
</organism>
<sequence>MAKYRLTIAAFAVIGALLGAALGYVLAPHPHRYQAAARVALLPAPDLTIGEASPFWEVLSRGQISRTAAVLYNDPRWLPSAANAAKVPQSELALTAAALPDTTIVTVTVDAGSAKAAEAALNDVLTKATPEVTQLSAPYAVKVLWPQEGSAVPVPVPGATQVAAAGALGGLLIGGGAGWLVLRARRQRRDSAPVSRVRSLNDDTRPIDEEVLPRL</sequence>
<reference evidence="2" key="1">
    <citation type="submission" date="2022-08" db="EMBL/GenBank/DDBJ databases">
        <title>Whole genome sequencing of non-tuberculosis mycobacteria type-strains.</title>
        <authorList>
            <person name="Igarashi Y."/>
            <person name="Osugi A."/>
            <person name="Mitarai S."/>
        </authorList>
    </citation>
    <scope>NUCLEOTIDE SEQUENCE</scope>
    <source>
        <strain evidence="2">JCM 16369</strain>
    </source>
</reference>
<keyword evidence="1" id="KW-0472">Membrane</keyword>